<proteinExistence type="inferred from homology"/>
<dbReference type="SUPFAM" id="SSF49503">
    <property type="entry name" value="Cupredoxins"/>
    <property type="match status" value="3"/>
</dbReference>
<dbReference type="InterPro" id="IPR045087">
    <property type="entry name" value="Cu-oxidase_fam"/>
</dbReference>
<dbReference type="Proteomes" id="UP000503129">
    <property type="component" value="Chromosome"/>
</dbReference>
<evidence type="ECO:0000259" key="3">
    <source>
        <dbReference type="Pfam" id="PF07731"/>
    </source>
</evidence>
<dbReference type="Pfam" id="PF07731">
    <property type="entry name" value="Cu-oxidase_2"/>
    <property type="match status" value="1"/>
</dbReference>
<dbReference type="AlphaFoldDB" id="A0A856MGF9"/>
<name>A0A856MGF9_9CYAN</name>
<organism evidence="5 6">
    <name type="scientific">Brasilonema sennae CENA114</name>
    <dbReference type="NCBI Taxonomy" id="415709"/>
    <lineage>
        <taxon>Bacteria</taxon>
        <taxon>Bacillati</taxon>
        <taxon>Cyanobacteriota</taxon>
        <taxon>Cyanophyceae</taxon>
        <taxon>Nostocales</taxon>
        <taxon>Scytonemataceae</taxon>
        <taxon>Brasilonema</taxon>
        <taxon>Bromeliae group (in: Brasilonema)</taxon>
    </lineage>
</organism>
<evidence type="ECO:0000313" key="6">
    <source>
        <dbReference type="Proteomes" id="UP000503129"/>
    </source>
</evidence>
<keyword evidence="6" id="KW-1185">Reference proteome</keyword>
<dbReference type="Gene3D" id="2.60.40.420">
    <property type="entry name" value="Cupredoxins - blue copper proteins"/>
    <property type="match status" value="3"/>
</dbReference>
<evidence type="ECO:0000256" key="1">
    <source>
        <dbReference type="ARBA" id="ARBA00010609"/>
    </source>
</evidence>
<evidence type="ECO:0000259" key="4">
    <source>
        <dbReference type="Pfam" id="PF07732"/>
    </source>
</evidence>
<comment type="similarity">
    <text evidence="1">Belongs to the multicopper oxidase family.</text>
</comment>
<feature type="domain" description="Plastocyanin-like" evidence="2">
    <location>
        <begin position="222"/>
        <end position="299"/>
    </location>
</feature>
<dbReference type="InterPro" id="IPR011707">
    <property type="entry name" value="Cu-oxidase-like_N"/>
</dbReference>
<dbReference type="KEGG" id="bsen:DP114_22525"/>
<reference evidence="5 6" key="1">
    <citation type="submission" date="2018-06" db="EMBL/GenBank/DDBJ databases">
        <title>Comparative genomics of Brasilonema spp. strains.</title>
        <authorList>
            <person name="Alvarenga D.O."/>
            <person name="Fiore M.F."/>
            <person name="Varani A.M."/>
        </authorList>
    </citation>
    <scope>NUCLEOTIDE SEQUENCE [LARGE SCALE GENOMIC DNA]</scope>
    <source>
        <strain evidence="5 6">CENA114</strain>
    </source>
</reference>
<sequence length="498" mass="56088">MKRISRREAMKIVALAGGTVLLPVGLQYRGYTQTVSGTVAPFTLSFRTPPVLNPVRSDSTTDYYQIRMQKGQVDILPGRTTEVWGYNGIFPGPIIKQRANRVSTVRFINNLDVNTCVHLHGMTSSPQYDGYTLDFISPGYYKDYVYPNSRAANFWYHDHGLAQTARNVYMGLAGMYIVQDDQELALPLPKGNYDIPLIIQDRQFASDNSLIFDNRNQTSVMGDTIVVNGVPWPRMEVANRKYRFRVLNASSSRSYGLALSTGDALTVIGTDGGLMSAPVNTQNIRLAPAERYDLIIDFSRYPLGTQVELQNLPLPNNLVFANTDKIMRFDVVRSETDDSVVPSTLRNIQSIPESSAVRTRDFTVQQRADGVWAINGNGWDRNRVDANPQLEDVEIWTFRNTANLSFHPMHLHLIDARILDRNGQPPFPYEVGLKDVFYVGENETVRVIGRFRPFAGKFMYHCHNMVHEDRDMMSQFQVGQGGINPMSAPARPLPAPPL</sequence>
<dbReference type="CDD" id="cd13889">
    <property type="entry name" value="CuRO_3_BOD"/>
    <property type="match status" value="1"/>
</dbReference>
<dbReference type="Pfam" id="PF07732">
    <property type="entry name" value="Cu-oxidase_3"/>
    <property type="match status" value="1"/>
</dbReference>
<dbReference type="Pfam" id="PF00394">
    <property type="entry name" value="Cu-oxidase"/>
    <property type="match status" value="1"/>
</dbReference>
<feature type="domain" description="Plastocyanin-like" evidence="4">
    <location>
        <begin position="68"/>
        <end position="182"/>
    </location>
</feature>
<dbReference type="PANTHER" id="PTHR48267:SF1">
    <property type="entry name" value="BILIRUBIN OXIDASE"/>
    <property type="match status" value="1"/>
</dbReference>
<dbReference type="InterPro" id="IPR011706">
    <property type="entry name" value="Cu-oxidase_C"/>
</dbReference>
<dbReference type="PANTHER" id="PTHR48267">
    <property type="entry name" value="CUPREDOXIN SUPERFAMILY PROTEIN"/>
    <property type="match status" value="1"/>
</dbReference>
<dbReference type="EMBL" id="CP030118">
    <property type="protein sequence ID" value="QDL10303.1"/>
    <property type="molecule type" value="Genomic_DNA"/>
</dbReference>
<dbReference type="GO" id="GO:0005507">
    <property type="term" value="F:copper ion binding"/>
    <property type="evidence" value="ECO:0007669"/>
    <property type="project" value="InterPro"/>
</dbReference>
<protein>
    <submittedName>
        <fullName evidence="5">Multicopper oxidase family protein</fullName>
    </submittedName>
</protein>
<dbReference type="InterPro" id="IPR001117">
    <property type="entry name" value="Cu-oxidase_2nd"/>
</dbReference>
<evidence type="ECO:0000259" key="2">
    <source>
        <dbReference type="Pfam" id="PF00394"/>
    </source>
</evidence>
<feature type="domain" description="Plastocyanin-like" evidence="3">
    <location>
        <begin position="364"/>
        <end position="480"/>
    </location>
</feature>
<gene>
    <name evidence="5" type="ORF">DP114_22525</name>
</gene>
<accession>A0A856MGF9</accession>
<evidence type="ECO:0000313" key="5">
    <source>
        <dbReference type="EMBL" id="QDL10303.1"/>
    </source>
</evidence>
<dbReference type="GO" id="GO:0016491">
    <property type="term" value="F:oxidoreductase activity"/>
    <property type="evidence" value="ECO:0007669"/>
    <property type="project" value="InterPro"/>
</dbReference>
<dbReference type="InterPro" id="IPR008972">
    <property type="entry name" value="Cupredoxin"/>
</dbReference>